<dbReference type="AlphaFoldDB" id="A0A1J4RV82"/>
<accession>A0A1J4RV82</accession>
<protein>
    <recommendedName>
        <fullName evidence="3">Response regulatory domain-containing protein</fullName>
    </recommendedName>
</protein>
<evidence type="ECO:0000313" key="2">
    <source>
        <dbReference type="Proteomes" id="UP000182345"/>
    </source>
</evidence>
<dbReference type="InterPro" id="IPR011006">
    <property type="entry name" value="CheY-like_superfamily"/>
</dbReference>
<gene>
    <name evidence="1" type="ORF">AUJ42_03245</name>
</gene>
<dbReference type="EMBL" id="MNUK01000074">
    <property type="protein sequence ID" value="OIN90330.1"/>
    <property type="molecule type" value="Genomic_DNA"/>
</dbReference>
<comment type="caution">
    <text evidence="1">The sequence shown here is derived from an EMBL/GenBank/DDBJ whole genome shotgun (WGS) entry which is preliminary data.</text>
</comment>
<dbReference type="SUPFAM" id="SSF52172">
    <property type="entry name" value="CheY-like"/>
    <property type="match status" value="1"/>
</dbReference>
<proteinExistence type="predicted"/>
<evidence type="ECO:0000313" key="1">
    <source>
        <dbReference type="EMBL" id="OIN90330.1"/>
    </source>
</evidence>
<organism evidence="1 2">
    <name type="scientific">Candidatus Collierbacteria bacterium CG1_02_44_10</name>
    <dbReference type="NCBI Taxonomy" id="1805087"/>
    <lineage>
        <taxon>Bacteria</taxon>
        <taxon>Candidatus Collieribacteriota</taxon>
    </lineage>
</organism>
<reference evidence="1 2" key="1">
    <citation type="journal article" date="2016" name="Environ. Microbiol.">
        <title>Genomic resolution of a cold subsurface aquifer community provides metabolic insights for novel microbes adapted to high CO concentrations.</title>
        <authorList>
            <person name="Probst A.J."/>
            <person name="Castelle C.J."/>
            <person name="Singh A."/>
            <person name="Brown C.T."/>
            <person name="Anantharaman K."/>
            <person name="Sharon I."/>
            <person name="Hug L.A."/>
            <person name="Burstein D."/>
            <person name="Emerson J.B."/>
            <person name="Thomas B.C."/>
            <person name="Banfield J.F."/>
        </authorList>
    </citation>
    <scope>NUCLEOTIDE SEQUENCE [LARGE SCALE GENOMIC DNA]</scope>
    <source>
        <strain evidence="1">CG1_02_44_10</strain>
    </source>
</reference>
<evidence type="ECO:0008006" key="3">
    <source>
        <dbReference type="Google" id="ProtNLM"/>
    </source>
</evidence>
<name>A0A1J4RV82_9BACT</name>
<sequence length="70" mass="7951">MANYTKPFLQPFFSYAGIIHNVRMLVIEDEHRIAGSIKKGLEQERHVIDVAHDGLSGFDLDAELLNKANR</sequence>
<dbReference type="Proteomes" id="UP000182345">
    <property type="component" value="Unassembled WGS sequence"/>
</dbReference>